<dbReference type="Proteomes" id="UP000184501">
    <property type="component" value="Unassembled WGS sequence"/>
</dbReference>
<dbReference type="PROSITE" id="PS50110">
    <property type="entry name" value="RESPONSE_REGULATORY"/>
    <property type="match status" value="1"/>
</dbReference>
<dbReference type="AlphaFoldDB" id="A0A1M5LE31"/>
<dbReference type="SUPFAM" id="SSF46894">
    <property type="entry name" value="C-terminal effector domain of the bipartite response regulators"/>
    <property type="match status" value="1"/>
</dbReference>
<dbReference type="CDD" id="cd06170">
    <property type="entry name" value="LuxR_C_like"/>
    <property type="match status" value="1"/>
</dbReference>
<feature type="modified residue" description="4-aspartylphosphate" evidence="5">
    <location>
        <position position="55"/>
    </location>
</feature>
<keyword evidence="1 5" id="KW-0597">Phosphoprotein</keyword>
<dbReference type="InterPro" id="IPR000792">
    <property type="entry name" value="Tscrpt_reg_LuxR_C"/>
</dbReference>
<dbReference type="Pfam" id="PF00196">
    <property type="entry name" value="GerE"/>
    <property type="match status" value="1"/>
</dbReference>
<evidence type="ECO:0000256" key="4">
    <source>
        <dbReference type="ARBA" id="ARBA00023163"/>
    </source>
</evidence>
<protein>
    <submittedName>
        <fullName evidence="8">Two component transcriptional regulator, LuxR family</fullName>
    </submittedName>
</protein>
<evidence type="ECO:0000256" key="1">
    <source>
        <dbReference type="ARBA" id="ARBA00022553"/>
    </source>
</evidence>
<dbReference type="Gene3D" id="3.40.50.2300">
    <property type="match status" value="1"/>
</dbReference>
<dbReference type="Pfam" id="PF00072">
    <property type="entry name" value="Response_reg"/>
    <property type="match status" value="1"/>
</dbReference>
<sequence length="224" mass="24026">MTTRLLVVDDQPLVRAGLRMLFTPQPDVEVVGEAANGREAVQLAERHQPDVVLMDLRMPILDGIGATREILARRPSTRVIVLTTFDDDEHLYPALSAGACGFFAKDAVPEELLAAVSQAARGRLPFGQGALDRLVRQAVDSRASSARHPQPADNLTPRERQVLALLADGLSNAEIALRLHLGVTTVKTHIAGLMTKTGCANRVQLAVLAVHLGLAAGGENPEHH</sequence>
<dbReference type="InterPro" id="IPR016032">
    <property type="entry name" value="Sig_transdc_resp-reg_C-effctor"/>
</dbReference>
<evidence type="ECO:0000259" key="6">
    <source>
        <dbReference type="PROSITE" id="PS50043"/>
    </source>
</evidence>
<evidence type="ECO:0000256" key="3">
    <source>
        <dbReference type="ARBA" id="ARBA00023125"/>
    </source>
</evidence>
<reference evidence="8 9" key="1">
    <citation type="submission" date="2016-11" db="EMBL/GenBank/DDBJ databases">
        <authorList>
            <person name="Jaros S."/>
            <person name="Januszkiewicz K."/>
            <person name="Wedrychowicz H."/>
        </authorList>
    </citation>
    <scope>NUCLEOTIDE SEQUENCE [LARGE SCALE GENOMIC DNA]</scope>
    <source>
        <strain evidence="8 9">DSM 44523</strain>
    </source>
</reference>
<evidence type="ECO:0000313" key="9">
    <source>
        <dbReference type="Proteomes" id="UP000184501"/>
    </source>
</evidence>
<evidence type="ECO:0000313" key="8">
    <source>
        <dbReference type="EMBL" id="SHG63278.1"/>
    </source>
</evidence>
<proteinExistence type="predicted"/>
<dbReference type="EMBL" id="FQVN01000011">
    <property type="protein sequence ID" value="SHG63278.1"/>
    <property type="molecule type" value="Genomic_DNA"/>
</dbReference>
<organism evidence="8 9">
    <name type="scientific">Streptoalloteichus hindustanus</name>
    <dbReference type="NCBI Taxonomy" id="2017"/>
    <lineage>
        <taxon>Bacteria</taxon>
        <taxon>Bacillati</taxon>
        <taxon>Actinomycetota</taxon>
        <taxon>Actinomycetes</taxon>
        <taxon>Pseudonocardiales</taxon>
        <taxon>Pseudonocardiaceae</taxon>
        <taxon>Streptoalloteichus</taxon>
    </lineage>
</organism>
<keyword evidence="4" id="KW-0804">Transcription</keyword>
<dbReference type="SUPFAM" id="SSF52172">
    <property type="entry name" value="CheY-like"/>
    <property type="match status" value="1"/>
</dbReference>
<dbReference type="STRING" id="2017.SAMN05444320_11178"/>
<dbReference type="GO" id="GO:0006355">
    <property type="term" value="P:regulation of DNA-templated transcription"/>
    <property type="evidence" value="ECO:0007669"/>
    <property type="project" value="InterPro"/>
</dbReference>
<accession>A0A1M5LE31</accession>
<dbReference type="InterPro" id="IPR011006">
    <property type="entry name" value="CheY-like_superfamily"/>
</dbReference>
<gene>
    <name evidence="8" type="ORF">SAMN05444320_11178</name>
</gene>
<dbReference type="PANTHER" id="PTHR43214:SF24">
    <property type="entry name" value="TRANSCRIPTIONAL REGULATORY PROTEIN NARL-RELATED"/>
    <property type="match status" value="1"/>
</dbReference>
<dbReference type="RefSeq" id="WP_073488662.1">
    <property type="nucleotide sequence ID" value="NZ_FQVN01000011.1"/>
</dbReference>
<evidence type="ECO:0000256" key="2">
    <source>
        <dbReference type="ARBA" id="ARBA00023015"/>
    </source>
</evidence>
<feature type="domain" description="Response regulatory" evidence="7">
    <location>
        <begin position="4"/>
        <end position="120"/>
    </location>
</feature>
<dbReference type="GO" id="GO:0003677">
    <property type="term" value="F:DNA binding"/>
    <property type="evidence" value="ECO:0007669"/>
    <property type="project" value="UniProtKB-KW"/>
</dbReference>
<evidence type="ECO:0000259" key="7">
    <source>
        <dbReference type="PROSITE" id="PS50110"/>
    </source>
</evidence>
<dbReference type="InterPro" id="IPR001789">
    <property type="entry name" value="Sig_transdc_resp-reg_receiver"/>
</dbReference>
<dbReference type="CDD" id="cd17535">
    <property type="entry name" value="REC_NarL-like"/>
    <property type="match status" value="1"/>
</dbReference>
<dbReference type="SMART" id="SM00421">
    <property type="entry name" value="HTH_LUXR"/>
    <property type="match status" value="1"/>
</dbReference>
<dbReference type="PRINTS" id="PR00038">
    <property type="entry name" value="HTHLUXR"/>
</dbReference>
<name>A0A1M5LE31_STRHI</name>
<dbReference type="PANTHER" id="PTHR43214">
    <property type="entry name" value="TWO-COMPONENT RESPONSE REGULATOR"/>
    <property type="match status" value="1"/>
</dbReference>
<keyword evidence="9" id="KW-1185">Reference proteome</keyword>
<dbReference type="OrthoDB" id="9808843at2"/>
<feature type="domain" description="HTH luxR-type" evidence="6">
    <location>
        <begin position="148"/>
        <end position="213"/>
    </location>
</feature>
<dbReference type="InterPro" id="IPR039420">
    <property type="entry name" value="WalR-like"/>
</dbReference>
<evidence type="ECO:0000256" key="5">
    <source>
        <dbReference type="PROSITE-ProRule" id="PRU00169"/>
    </source>
</evidence>
<dbReference type="GO" id="GO:0000160">
    <property type="term" value="P:phosphorelay signal transduction system"/>
    <property type="evidence" value="ECO:0007669"/>
    <property type="project" value="InterPro"/>
</dbReference>
<keyword evidence="2" id="KW-0805">Transcription regulation</keyword>
<dbReference type="InterPro" id="IPR058245">
    <property type="entry name" value="NreC/VraR/RcsB-like_REC"/>
</dbReference>
<keyword evidence="3" id="KW-0238">DNA-binding</keyword>
<dbReference type="SMART" id="SM00448">
    <property type="entry name" value="REC"/>
    <property type="match status" value="1"/>
</dbReference>
<dbReference type="PROSITE" id="PS50043">
    <property type="entry name" value="HTH_LUXR_2"/>
    <property type="match status" value="1"/>
</dbReference>